<evidence type="ECO:0000256" key="3">
    <source>
        <dbReference type="ARBA" id="ARBA00023274"/>
    </source>
</evidence>
<evidence type="ECO:0000259" key="6">
    <source>
        <dbReference type="Pfam" id="PF00281"/>
    </source>
</evidence>
<dbReference type="InterPro" id="IPR020930">
    <property type="entry name" value="Ribosomal_uL5_bac-type"/>
</dbReference>
<evidence type="ECO:0000313" key="8">
    <source>
        <dbReference type="EMBL" id="KHM99333.1"/>
    </source>
</evidence>
<evidence type="ECO:0000256" key="4">
    <source>
        <dbReference type="ARBA" id="ARBA00035210"/>
    </source>
</evidence>
<organism evidence="8">
    <name type="scientific">Glycine soja</name>
    <name type="common">Wild soybean</name>
    <dbReference type="NCBI Taxonomy" id="3848"/>
    <lineage>
        <taxon>Eukaryota</taxon>
        <taxon>Viridiplantae</taxon>
        <taxon>Streptophyta</taxon>
        <taxon>Embryophyta</taxon>
        <taxon>Tracheophyta</taxon>
        <taxon>Spermatophyta</taxon>
        <taxon>Magnoliopsida</taxon>
        <taxon>eudicotyledons</taxon>
        <taxon>Gunneridae</taxon>
        <taxon>Pentapetalae</taxon>
        <taxon>rosids</taxon>
        <taxon>fabids</taxon>
        <taxon>Fabales</taxon>
        <taxon>Fabaceae</taxon>
        <taxon>Papilionoideae</taxon>
        <taxon>50 kb inversion clade</taxon>
        <taxon>NPAAA clade</taxon>
        <taxon>indigoferoid/millettioid clade</taxon>
        <taxon>Phaseoleae</taxon>
        <taxon>Glycine</taxon>
        <taxon>Glycine subgen. Soja</taxon>
    </lineage>
</organism>
<dbReference type="InterPro" id="IPR031309">
    <property type="entry name" value="Ribosomal_uL5_C"/>
</dbReference>
<proteinExistence type="inferred from homology"/>
<dbReference type="EMBL" id="KN671692">
    <property type="protein sequence ID" value="KHM99333.1"/>
    <property type="molecule type" value="Genomic_DNA"/>
</dbReference>
<evidence type="ECO:0000313" key="10">
    <source>
        <dbReference type="Proteomes" id="UP000289340"/>
    </source>
</evidence>
<keyword evidence="10" id="KW-1185">Reference proteome</keyword>
<dbReference type="PROSITE" id="PS00358">
    <property type="entry name" value="RIBOSOMAL_L5"/>
    <property type="match status" value="1"/>
</dbReference>
<accession>A0A0B2NVQ0</accession>
<evidence type="ECO:0000256" key="5">
    <source>
        <dbReference type="ARBA" id="ARBA00035391"/>
    </source>
</evidence>
<dbReference type="InterPro" id="IPR020929">
    <property type="entry name" value="Ribosomal_uL5_CS"/>
</dbReference>
<evidence type="ECO:0000256" key="1">
    <source>
        <dbReference type="ARBA" id="ARBA00008553"/>
    </source>
</evidence>
<reference evidence="9 10" key="2">
    <citation type="submission" date="2018-09" db="EMBL/GenBank/DDBJ databases">
        <title>A high-quality reference genome of wild soybean provides a powerful tool to mine soybean genomes.</title>
        <authorList>
            <person name="Xie M."/>
            <person name="Chung C.Y.L."/>
            <person name="Li M.-W."/>
            <person name="Wong F.-L."/>
            <person name="Chan T.-F."/>
            <person name="Lam H.-M."/>
        </authorList>
    </citation>
    <scope>NUCLEOTIDE SEQUENCE [LARGE SCALE GENOMIC DNA]</scope>
    <source>
        <strain evidence="10">cv. W05</strain>
        <tissue evidence="9">Hypocotyl of etiolated seedlings</tissue>
    </source>
</reference>
<dbReference type="InterPro" id="IPR031310">
    <property type="entry name" value="Ribosomal_uL5_N"/>
</dbReference>
<dbReference type="Pfam" id="PF00673">
    <property type="entry name" value="Ribosomal_L5_C"/>
    <property type="match status" value="1"/>
</dbReference>
<dbReference type="InterPro" id="IPR022803">
    <property type="entry name" value="Ribosomal_uL5_dom_sf"/>
</dbReference>
<protein>
    <recommendedName>
        <fullName evidence="4">Large ribosomal subunit protein uL5c</fullName>
    </recommendedName>
    <alternativeName>
        <fullName evidence="5">50S ribosomal protein L5, chloroplastic</fullName>
    </alternativeName>
</protein>
<keyword evidence="2 8" id="KW-0689">Ribosomal protein</keyword>
<reference evidence="8" key="1">
    <citation type="submission" date="2014-07" db="EMBL/GenBank/DDBJ databases">
        <title>Identification of a novel salt tolerance gene in wild soybean by whole-genome sequencing.</title>
        <authorList>
            <person name="Lam H.-M."/>
            <person name="Qi X."/>
            <person name="Li M.-W."/>
            <person name="Liu X."/>
            <person name="Xie M."/>
            <person name="Ni M."/>
            <person name="Xu X."/>
        </authorList>
    </citation>
    <scope>NUCLEOTIDE SEQUENCE [LARGE SCALE GENOMIC DNA]</scope>
    <source>
        <tissue evidence="8">Root</tissue>
    </source>
</reference>
<dbReference type="SUPFAM" id="SSF55282">
    <property type="entry name" value="RL5-like"/>
    <property type="match status" value="1"/>
</dbReference>
<dbReference type="GO" id="GO:0006412">
    <property type="term" value="P:translation"/>
    <property type="evidence" value="ECO:0007669"/>
    <property type="project" value="InterPro"/>
</dbReference>
<dbReference type="InterPro" id="IPR002132">
    <property type="entry name" value="Ribosomal_uL5"/>
</dbReference>
<dbReference type="Proteomes" id="UP000053555">
    <property type="component" value="Unassembled WGS sequence"/>
</dbReference>
<dbReference type="NCBIfam" id="NF000585">
    <property type="entry name" value="PRK00010.1"/>
    <property type="match status" value="1"/>
</dbReference>
<feature type="domain" description="Large ribosomal subunit protein uL5 C-terminal" evidence="7">
    <location>
        <begin position="144"/>
        <end position="237"/>
    </location>
</feature>
<dbReference type="GO" id="GO:0003735">
    <property type="term" value="F:structural constituent of ribosome"/>
    <property type="evidence" value="ECO:0007669"/>
    <property type="project" value="InterPro"/>
</dbReference>
<dbReference type="Gene3D" id="3.30.1440.10">
    <property type="match status" value="1"/>
</dbReference>
<name>A0A0B2NVQ0_GLYSO</name>
<dbReference type="FunFam" id="3.30.1440.10:FF:000001">
    <property type="entry name" value="50S ribosomal protein L5"/>
    <property type="match status" value="1"/>
</dbReference>
<evidence type="ECO:0000256" key="2">
    <source>
        <dbReference type="ARBA" id="ARBA00022980"/>
    </source>
</evidence>
<dbReference type="AlphaFoldDB" id="A0A0B2NVQ0"/>
<dbReference type="GO" id="GO:0005840">
    <property type="term" value="C:ribosome"/>
    <property type="evidence" value="ECO:0007669"/>
    <property type="project" value="UniProtKB-KW"/>
</dbReference>
<keyword evidence="3" id="KW-0687">Ribonucleoprotein</keyword>
<dbReference type="PANTHER" id="PTHR11994">
    <property type="entry name" value="60S RIBOSOMAL PROTEIN L11-RELATED"/>
    <property type="match status" value="1"/>
</dbReference>
<sequence length="267" mass="29042">MATAPSLLHSSGSSFFSQFRAFQFSSSSLFPHGNRHGNAVVSVKASASGVVLVEKSEAEKANRLKTAYTEKIIPLLMEEFSYTNKHQVPKIEKIVVNCGIGDAAQNAKGLDAAISDLALITGQRPIKTRARASLATFKIREGQPLGIAVTLRGNMMYSFLDRVINLGLPRTRDFQGVNPNSFDGHGNYSIGIKDQGVFPEIRADVVGKPRGMDICIVTTANTDQEAQKLLALMGMPFREGSGPATIIRKKKLKSHHFDAKSKGRGRR</sequence>
<feature type="domain" description="Large ribosomal subunit protein uL5 N-terminal" evidence="6">
    <location>
        <begin position="84"/>
        <end position="140"/>
    </location>
</feature>
<dbReference type="Pfam" id="PF00281">
    <property type="entry name" value="Ribosomal_L5"/>
    <property type="match status" value="1"/>
</dbReference>
<dbReference type="EMBL" id="QZWG01000018">
    <property type="protein sequence ID" value="RZB53413.1"/>
    <property type="molecule type" value="Genomic_DNA"/>
</dbReference>
<evidence type="ECO:0000313" key="9">
    <source>
        <dbReference type="EMBL" id="RZB53413.1"/>
    </source>
</evidence>
<dbReference type="GO" id="GO:1990904">
    <property type="term" value="C:ribonucleoprotein complex"/>
    <property type="evidence" value="ECO:0007669"/>
    <property type="project" value="UniProtKB-KW"/>
</dbReference>
<gene>
    <name evidence="9" type="ORF">D0Y65_049406</name>
    <name evidence="8" type="ORF">glysoja_028790</name>
</gene>
<dbReference type="Proteomes" id="UP000289340">
    <property type="component" value="Chromosome 18"/>
</dbReference>
<dbReference type="HAMAP" id="MF_01333_B">
    <property type="entry name" value="Ribosomal_uL5_B"/>
    <property type="match status" value="1"/>
</dbReference>
<dbReference type="Gramene" id="XM_028358999.1">
    <property type="protein sequence ID" value="XP_028214800.1"/>
    <property type="gene ID" value="LOC114396823"/>
</dbReference>
<evidence type="ECO:0000259" key="7">
    <source>
        <dbReference type="Pfam" id="PF00673"/>
    </source>
</evidence>
<comment type="similarity">
    <text evidence="1">Belongs to the universal ribosomal protein uL5 family.</text>
</comment>